<proteinExistence type="inferred from homology"/>
<sequence length="333" mass="36090">MRITSLLIPVMFAANLAGFGLVSWPNAGAQESTPPAQSGGVSPSPAARTGPADHSTSPVTLPRTEQFDLRSKAGLEYRIFVAGPTGEVPTSGSPVIYLSDGNSNFPVLLNAARRLSRGAQPAVVVGIGYPSEDGAVHRERRTVDLTSGTSAESANPRQRASLTLQSAGNDQFLAFIEDELKPVIEQKHKIDRGRQTLFGHSFGGLFVLHVLFNKPEAFQTYLASSPSIWWNDASILTEEKAFAKRYANQEVKARVLISVGEWEQKASSHIPKDRADVLKQRQMVGSAKDLTTRLVATQIKGLSVAFREFAEEEHGSVVLPAASRGIRFALEER</sequence>
<organism evidence="5">
    <name type="scientific">Singulisphaera sp. Ch08</name>
    <dbReference type="NCBI Taxonomy" id="3120278"/>
    <lineage>
        <taxon>Bacteria</taxon>
        <taxon>Pseudomonadati</taxon>
        <taxon>Planctomycetota</taxon>
        <taxon>Planctomycetia</taxon>
        <taxon>Isosphaerales</taxon>
        <taxon>Isosphaeraceae</taxon>
        <taxon>Singulisphaera</taxon>
    </lineage>
</organism>
<protein>
    <submittedName>
        <fullName evidence="5">Alpha/beta hydrolase-fold protein</fullName>
    </submittedName>
</protein>
<accession>A0AAU7CBP6</accession>
<dbReference type="Gene3D" id="3.40.50.1820">
    <property type="entry name" value="alpha/beta hydrolase"/>
    <property type="match status" value="1"/>
</dbReference>
<evidence type="ECO:0000256" key="4">
    <source>
        <dbReference type="SAM" id="SignalP"/>
    </source>
</evidence>
<keyword evidence="4" id="KW-0732">Signal</keyword>
<keyword evidence="2 5" id="KW-0378">Hydrolase</keyword>
<dbReference type="PANTHER" id="PTHR40841:SF2">
    <property type="entry name" value="SIDEROPHORE-DEGRADING ESTERASE (EUROFUNG)"/>
    <property type="match status" value="1"/>
</dbReference>
<dbReference type="InterPro" id="IPR029058">
    <property type="entry name" value="AB_hydrolase_fold"/>
</dbReference>
<evidence type="ECO:0000256" key="3">
    <source>
        <dbReference type="SAM" id="MobiDB-lite"/>
    </source>
</evidence>
<dbReference type="InterPro" id="IPR052558">
    <property type="entry name" value="Siderophore_Hydrolase_D"/>
</dbReference>
<evidence type="ECO:0000313" key="5">
    <source>
        <dbReference type="EMBL" id="XBH02538.1"/>
    </source>
</evidence>
<evidence type="ECO:0000256" key="2">
    <source>
        <dbReference type="ARBA" id="ARBA00022801"/>
    </source>
</evidence>
<name>A0AAU7CBP6_9BACT</name>
<comment type="similarity">
    <text evidence="1">Belongs to the esterase D family.</text>
</comment>
<feature type="chain" id="PRO_5043436731" evidence="4">
    <location>
        <begin position="30"/>
        <end position="333"/>
    </location>
</feature>
<dbReference type="SUPFAM" id="SSF53474">
    <property type="entry name" value="alpha/beta-Hydrolases"/>
    <property type="match status" value="1"/>
</dbReference>
<dbReference type="RefSeq" id="WP_406695280.1">
    <property type="nucleotide sequence ID" value="NZ_CP155447.1"/>
</dbReference>
<dbReference type="InterPro" id="IPR000801">
    <property type="entry name" value="Esterase-like"/>
</dbReference>
<feature type="compositionally biased region" description="Polar residues" evidence="3">
    <location>
        <begin position="29"/>
        <end position="41"/>
    </location>
</feature>
<gene>
    <name evidence="5" type="ORF">V5E97_30040</name>
</gene>
<dbReference type="Pfam" id="PF00756">
    <property type="entry name" value="Esterase"/>
    <property type="match status" value="1"/>
</dbReference>
<feature type="region of interest" description="Disordered" evidence="3">
    <location>
        <begin position="29"/>
        <end position="61"/>
    </location>
</feature>
<dbReference type="EMBL" id="CP155447">
    <property type="protein sequence ID" value="XBH02538.1"/>
    <property type="molecule type" value="Genomic_DNA"/>
</dbReference>
<dbReference type="AlphaFoldDB" id="A0AAU7CBP6"/>
<feature type="signal peptide" evidence="4">
    <location>
        <begin position="1"/>
        <end position="29"/>
    </location>
</feature>
<evidence type="ECO:0000256" key="1">
    <source>
        <dbReference type="ARBA" id="ARBA00005622"/>
    </source>
</evidence>
<dbReference type="GO" id="GO:0016788">
    <property type="term" value="F:hydrolase activity, acting on ester bonds"/>
    <property type="evidence" value="ECO:0007669"/>
    <property type="project" value="TreeGrafter"/>
</dbReference>
<reference evidence="5" key="1">
    <citation type="submission" date="2024-05" db="EMBL/GenBank/DDBJ databases">
        <title>Planctomycetes of the genus Singulisphaera possess chitinolytic capabilities.</title>
        <authorList>
            <person name="Ivanova A."/>
        </authorList>
    </citation>
    <scope>NUCLEOTIDE SEQUENCE</scope>
    <source>
        <strain evidence="5">Ch08T</strain>
    </source>
</reference>
<dbReference type="PANTHER" id="PTHR40841">
    <property type="entry name" value="SIDEROPHORE TRIACETYLFUSARININE C ESTERASE"/>
    <property type="match status" value="1"/>
</dbReference>